<accession>A0ABM0MIV1</accession>
<evidence type="ECO:0000313" key="6">
    <source>
        <dbReference type="Proteomes" id="UP000694865"/>
    </source>
</evidence>
<dbReference type="GeneID" id="102804293"/>
<protein>
    <submittedName>
        <fullName evidence="7">Deleted in autism protein 1 homolog</fullName>
    </submittedName>
</protein>
<name>A0ABM0MIV1_SACKO</name>
<sequence>MWKVYSKIHSGEPEMANRLQFMTSLVIHPEGLLLQFFSSFPDSPWPFPRYIGECGRLVIVEHAGTPLREFYDAPWVDRARLVLDVFDVVDRLQRLSPDWSILFTDLHSDNFAVSPSGELVIVDLEDILVLDKHLKQNAGRTRKTRKSFKELKELADLVADDPDEYCQDIPHSDVMYLSVCILLLSNWENATRVGEDAIGIDGNIDTSAVRIGALLDDPPPSIRDELETLLARCLHENSSGDRLHAIEQLRRILRQVWNGFED</sequence>
<dbReference type="RefSeq" id="XP_006819942.1">
    <property type="nucleotide sequence ID" value="XM_006819879.1"/>
</dbReference>
<proteinExistence type="inferred from homology"/>
<keyword evidence="6" id="KW-1185">Reference proteome</keyword>
<dbReference type="InterPro" id="IPR022049">
    <property type="entry name" value="FAM69_kinase_dom"/>
</dbReference>
<dbReference type="Proteomes" id="UP000694865">
    <property type="component" value="Unplaced"/>
</dbReference>
<organism evidence="6 7">
    <name type="scientific">Saccoglossus kowalevskii</name>
    <name type="common">Acorn worm</name>
    <dbReference type="NCBI Taxonomy" id="10224"/>
    <lineage>
        <taxon>Eukaryota</taxon>
        <taxon>Metazoa</taxon>
        <taxon>Hemichordata</taxon>
        <taxon>Enteropneusta</taxon>
        <taxon>Harrimaniidae</taxon>
        <taxon>Saccoglossus</taxon>
    </lineage>
</organism>
<dbReference type="Pfam" id="PF12260">
    <property type="entry name" value="PIP49_C"/>
    <property type="match status" value="1"/>
</dbReference>
<dbReference type="InterPro" id="IPR011009">
    <property type="entry name" value="Kinase-like_dom_sf"/>
</dbReference>
<evidence type="ECO:0000256" key="3">
    <source>
        <dbReference type="ARBA" id="ARBA00022525"/>
    </source>
</evidence>
<keyword evidence="4" id="KW-0732">Signal</keyword>
<keyword evidence="3" id="KW-0964">Secreted</keyword>
<evidence type="ECO:0000256" key="4">
    <source>
        <dbReference type="ARBA" id="ARBA00022729"/>
    </source>
</evidence>
<dbReference type="SUPFAM" id="SSF56112">
    <property type="entry name" value="Protein kinase-like (PK-like)"/>
    <property type="match status" value="1"/>
</dbReference>
<dbReference type="PANTHER" id="PTHR32073:SF10">
    <property type="entry name" value="FAM69 PROTEIN-KINASE DOMAIN-CONTAINING PROTEIN"/>
    <property type="match status" value="1"/>
</dbReference>
<gene>
    <name evidence="7" type="primary">LOC102804293</name>
</gene>
<comment type="similarity">
    <text evidence="2">Belongs to the DIPK family.</text>
</comment>
<dbReference type="InterPro" id="IPR020519">
    <property type="entry name" value="DIPK2A/B"/>
</dbReference>
<feature type="domain" description="FAM69 protein-kinase" evidence="5">
    <location>
        <begin position="28"/>
        <end position="234"/>
    </location>
</feature>
<reference evidence="7" key="1">
    <citation type="submission" date="2025-08" db="UniProtKB">
        <authorList>
            <consortium name="RefSeq"/>
        </authorList>
    </citation>
    <scope>IDENTIFICATION</scope>
    <source>
        <tissue evidence="7">Testes</tissue>
    </source>
</reference>
<evidence type="ECO:0000259" key="5">
    <source>
        <dbReference type="Pfam" id="PF12260"/>
    </source>
</evidence>
<evidence type="ECO:0000256" key="2">
    <source>
        <dbReference type="ARBA" id="ARBA00006338"/>
    </source>
</evidence>
<evidence type="ECO:0000313" key="7">
    <source>
        <dbReference type="RefSeq" id="XP_006819942.1"/>
    </source>
</evidence>
<dbReference type="PANTHER" id="PTHR32073">
    <property type="entry name" value="GH11358P"/>
    <property type="match status" value="1"/>
</dbReference>
<evidence type="ECO:0000256" key="1">
    <source>
        <dbReference type="ARBA" id="ARBA00004613"/>
    </source>
</evidence>
<comment type="subcellular location">
    <subcellularLocation>
        <location evidence="1">Secreted</location>
    </subcellularLocation>
</comment>